<dbReference type="NCBIfam" id="TIGR00689">
    <property type="entry name" value="rpiB_lacA_lacB"/>
    <property type="match status" value="1"/>
</dbReference>
<sequence>MKIAIASDERTTLTTTIISDLQDRGHTLTLFGTLSSAEKPETDWPLTSSSAAEAVARGEDEGIVFCWTGTGASIAANKVAGIRAALCHDAETARGAKKWNHANVLAISLRSTSEAIAKEILDAWFETPFSDDEWNVKQIARIRELEEKHGRRKRTEKYWPGWCLFE</sequence>
<dbReference type="STRING" id="1149755.A0A2J6SDV6"/>
<gene>
    <name evidence="1" type="ORF">L207DRAFT_627595</name>
</gene>
<dbReference type="PANTHER" id="PTHR30345:SF2">
    <property type="entry name" value="SUGAR-PHOSPHATE ISOMERASE, RPIB_LACA_LACB FAMILY"/>
    <property type="match status" value="1"/>
</dbReference>
<accession>A0A2J6SDV6</accession>
<dbReference type="InterPro" id="IPR003500">
    <property type="entry name" value="RpiB_LacA_LacB"/>
</dbReference>
<organism evidence="1 2">
    <name type="scientific">Hyaloscypha variabilis (strain UAMH 11265 / GT02V1 / F)</name>
    <name type="common">Meliniomyces variabilis</name>
    <dbReference type="NCBI Taxonomy" id="1149755"/>
    <lineage>
        <taxon>Eukaryota</taxon>
        <taxon>Fungi</taxon>
        <taxon>Dikarya</taxon>
        <taxon>Ascomycota</taxon>
        <taxon>Pezizomycotina</taxon>
        <taxon>Leotiomycetes</taxon>
        <taxon>Helotiales</taxon>
        <taxon>Hyaloscyphaceae</taxon>
        <taxon>Hyaloscypha</taxon>
        <taxon>Hyaloscypha variabilis</taxon>
    </lineage>
</organism>
<dbReference type="GO" id="GO:0004751">
    <property type="term" value="F:ribose-5-phosphate isomerase activity"/>
    <property type="evidence" value="ECO:0007669"/>
    <property type="project" value="TreeGrafter"/>
</dbReference>
<proteinExistence type="predicted"/>
<reference evidence="1 2" key="1">
    <citation type="submission" date="2016-04" db="EMBL/GenBank/DDBJ databases">
        <title>A degradative enzymes factory behind the ericoid mycorrhizal symbiosis.</title>
        <authorList>
            <consortium name="DOE Joint Genome Institute"/>
            <person name="Martino E."/>
            <person name="Morin E."/>
            <person name="Grelet G."/>
            <person name="Kuo A."/>
            <person name="Kohler A."/>
            <person name="Daghino S."/>
            <person name="Barry K."/>
            <person name="Choi C."/>
            <person name="Cichocki N."/>
            <person name="Clum A."/>
            <person name="Copeland A."/>
            <person name="Hainaut M."/>
            <person name="Haridas S."/>
            <person name="Labutti K."/>
            <person name="Lindquist E."/>
            <person name="Lipzen A."/>
            <person name="Khouja H.-R."/>
            <person name="Murat C."/>
            <person name="Ohm R."/>
            <person name="Olson A."/>
            <person name="Spatafora J."/>
            <person name="Veneault-Fourrey C."/>
            <person name="Henrissat B."/>
            <person name="Grigoriev I."/>
            <person name="Martin F."/>
            <person name="Perotto S."/>
        </authorList>
    </citation>
    <scope>NUCLEOTIDE SEQUENCE [LARGE SCALE GENOMIC DNA]</scope>
    <source>
        <strain evidence="1 2">F</strain>
    </source>
</reference>
<dbReference type="Pfam" id="PF02502">
    <property type="entry name" value="LacAB_rpiB"/>
    <property type="match status" value="1"/>
</dbReference>
<evidence type="ECO:0000313" key="1">
    <source>
        <dbReference type="EMBL" id="PMD48946.1"/>
    </source>
</evidence>
<dbReference type="PANTHER" id="PTHR30345">
    <property type="entry name" value="RIBOSE-5-PHOSPHATE ISOMERASE B"/>
    <property type="match status" value="1"/>
</dbReference>
<keyword evidence="1" id="KW-0413">Isomerase</keyword>
<protein>
    <submittedName>
        <fullName evidence="1">Sugar-phosphate isomerase, RpiB/LacA/LacB family</fullName>
    </submittedName>
</protein>
<evidence type="ECO:0000313" key="2">
    <source>
        <dbReference type="Proteomes" id="UP000235786"/>
    </source>
</evidence>
<dbReference type="GO" id="GO:0019316">
    <property type="term" value="P:D-allose catabolic process"/>
    <property type="evidence" value="ECO:0007669"/>
    <property type="project" value="TreeGrafter"/>
</dbReference>
<dbReference type="Proteomes" id="UP000235786">
    <property type="component" value="Unassembled WGS sequence"/>
</dbReference>
<dbReference type="EMBL" id="KZ613937">
    <property type="protein sequence ID" value="PMD48946.1"/>
    <property type="molecule type" value="Genomic_DNA"/>
</dbReference>
<name>A0A2J6SDV6_HYAVF</name>
<dbReference type="AlphaFoldDB" id="A0A2J6SDV6"/>
<dbReference type="InterPro" id="IPR036569">
    <property type="entry name" value="RpiB_LacA_LacB_sf"/>
</dbReference>
<dbReference type="Gene3D" id="3.40.1400.10">
    <property type="entry name" value="Sugar-phosphate isomerase, RpiB/LacA/LacB"/>
    <property type="match status" value="1"/>
</dbReference>
<dbReference type="PIRSF" id="PIRSF005384">
    <property type="entry name" value="RpiB_LacA_B"/>
    <property type="match status" value="1"/>
</dbReference>
<dbReference type="GO" id="GO:0009052">
    <property type="term" value="P:pentose-phosphate shunt, non-oxidative branch"/>
    <property type="evidence" value="ECO:0007669"/>
    <property type="project" value="TreeGrafter"/>
</dbReference>
<dbReference type="OrthoDB" id="2106730at2759"/>
<keyword evidence="2" id="KW-1185">Reference proteome</keyword>
<dbReference type="SUPFAM" id="SSF89623">
    <property type="entry name" value="Ribose/Galactose isomerase RpiB/AlsB"/>
    <property type="match status" value="1"/>
</dbReference>